<feature type="domain" description="F5/8 type C" evidence="2">
    <location>
        <begin position="35"/>
        <end position="182"/>
    </location>
</feature>
<name>A0A5A5S9D4_MICAE</name>
<dbReference type="Gene3D" id="2.60.120.260">
    <property type="entry name" value="Galactose-binding domain-like"/>
    <property type="match status" value="1"/>
</dbReference>
<sequence length="182" mass="18759">MKLAITPLVLSTATFGLMLGVSQNAQAAGLIPNVTASTTIGSATPGTWNIANTVNGVGLLPSNTPSLTGSHAASSGGTSANAWRSVTNTYTTGTITFNFNRIYNLAGFTFWNLGGSIQLAGQGIKNVTIEYSLNGVDWTTLTGAPTSFAQGPASSGNVPAQVFDFSPVHATNVRFSNMVRNV</sequence>
<evidence type="ECO:0000313" key="3">
    <source>
        <dbReference type="EMBL" id="GCA81982.1"/>
    </source>
</evidence>
<organism evidence="3 4">
    <name type="scientific">Microcystis aeruginosa NIES-2521</name>
    <dbReference type="NCBI Taxonomy" id="2303983"/>
    <lineage>
        <taxon>Bacteria</taxon>
        <taxon>Bacillati</taxon>
        <taxon>Cyanobacteriota</taxon>
        <taxon>Cyanophyceae</taxon>
        <taxon>Oscillatoriophycideae</taxon>
        <taxon>Chroococcales</taxon>
        <taxon>Microcystaceae</taxon>
        <taxon>Microcystis</taxon>
    </lineage>
</organism>
<feature type="signal peptide" evidence="1">
    <location>
        <begin position="1"/>
        <end position="27"/>
    </location>
</feature>
<proteinExistence type="predicted"/>
<protein>
    <recommendedName>
        <fullName evidence="2">F5/8 type C domain-containing protein</fullName>
    </recommendedName>
</protein>
<feature type="chain" id="PRO_5022908416" description="F5/8 type C domain-containing protein" evidence="1">
    <location>
        <begin position="28"/>
        <end position="182"/>
    </location>
</feature>
<dbReference type="InterPro" id="IPR008979">
    <property type="entry name" value="Galactose-bd-like_sf"/>
</dbReference>
<dbReference type="InterPro" id="IPR000421">
    <property type="entry name" value="FA58C"/>
</dbReference>
<comment type="caution">
    <text evidence="3">The sequence shown here is derived from an EMBL/GenBank/DDBJ whole genome shotgun (WGS) entry which is preliminary data.</text>
</comment>
<evidence type="ECO:0000313" key="4">
    <source>
        <dbReference type="Proteomes" id="UP000324689"/>
    </source>
</evidence>
<dbReference type="SUPFAM" id="SSF49785">
    <property type="entry name" value="Galactose-binding domain-like"/>
    <property type="match status" value="1"/>
</dbReference>
<dbReference type="Pfam" id="PF00754">
    <property type="entry name" value="F5_F8_type_C"/>
    <property type="match status" value="1"/>
</dbReference>
<evidence type="ECO:0000259" key="2">
    <source>
        <dbReference type="PROSITE" id="PS50022"/>
    </source>
</evidence>
<accession>A0A5A5S9D4</accession>
<dbReference type="Proteomes" id="UP000324689">
    <property type="component" value="Unassembled WGS sequence"/>
</dbReference>
<evidence type="ECO:0000256" key="1">
    <source>
        <dbReference type="SAM" id="SignalP"/>
    </source>
</evidence>
<gene>
    <name evidence="3" type="ORF">MiTs_04004</name>
</gene>
<keyword evidence="1" id="KW-0732">Signal</keyword>
<reference evidence="3 4" key="1">
    <citation type="submission" date="2018-09" db="EMBL/GenBank/DDBJ databases">
        <title>Evolutionary history of phycoerythrin pigmentation in the water bloom-forming cyanobacterium Microcystis aeruginosa.</title>
        <authorList>
            <person name="Tanabe Y."/>
            <person name="Tanabe Y."/>
            <person name="Yamaguchi H."/>
        </authorList>
    </citation>
    <scope>NUCLEOTIDE SEQUENCE [LARGE SCALE GENOMIC DNA]</scope>
    <source>
        <strain evidence="3 4">NIES-2521</strain>
    </source>
</reference>
<dbReference type="AlphaFoldDB" id="A0A5A5S9D4"/>
<dbReference type="PROSITE" id="PS50022">
    <property type="entry name" value="FA58C_3"/>
    <property type="match status" value="1"/>
</dbReference>
<dbReference type="EMBL" id="BHVQ01000098">
    <property type="protein sequence ID" value="GCA81982.1"/>
    <property type="molecule type" value="Genomic_DNA"/>
</dbReference>
<dbReference type="RefSeq" id="WP_149977071.1">
    <property type="nucleotide sequence ID" value="NZ_BHVQ01000098.1"/>
</dbReference>